<dbReference type="AlphaFoldDB" id="A0A914DN50"/>
<feature type="region of interest" description="Disordered" evidence="1">
    <location>
        <begin position="28"/>
        <end position="84"/>
    </location>
</feature>
<name>A0A914DN50_9BILA</name>
<protein>
    <submittedName>
        <fullName evidence="4">Uncharacterized protein</fullName>
    </submittedName>
</protein>
<evidence type="ECO:0000256" key="2">
    <source>
        <dbReference type="SAM" id="SignalP"/>
    </source>
</evidence>
<feature type="chain" id="PRO_5036689417" evidence="2">
    <location>
        <begin position="22"/>
        <end position="145"/>
    </location>
</feature>
<accession>A0A914DN50</accession>
<feature type="signal peptide" evidence="2">
    <location>
        <begin position="1"/>
        <end position="21"/>
    </location>
</feature>
<organism evidence="3 4">
    <name type="scientific">Acrobeloides nanus</name>
    <dbReference type="NCBI Taxonomy" id="290746"/>
    <lineage>
        <taxon>Eukaryota</taxon>
        <taxon>Metazoa</taxon>
        <taxon>Ecdysozoa</taxon>
        <taxon>Nematoda</taxon>
        <taxon>Chromadorea</taxon>
        <taxon>Rhabditida</taxon>
        <taxon>Tylenchina</taxon>
        <taxon>Cephalobomorpha</taxon>
        <taxon>Cephaloboidea</taxon>
        <taxon>Cephalobidae</taxon>
        <taxon>Acrobeloides</taxon>
    </lineage>
</organism>
<evidence type="ECO:0000313" key="3">
    <source>
        <dbReference type="Proteomes" id="UP000887540"/>
    </source>
</evidence>
<evidence type="ECO:0000256" key="1">
    <source>
        <dbReference type="SAM" id="MobiDB-lite"/>
    </source>
</evidence>
<reference evidence="4" key="1">
    <citation type="submission" date="2022-11" db="UniProtKB">
        <authorList>
            <consortium name="WormBaseParasite"/>
        </authorList>
    </citation>
    <scope>IDENTIFICATION</scope>
</reference>
<dbReference type="WBParaSite" id="ACRNAN_scaffold3226.g28493.t1">
    <property type="protein sequence ID" value="ACRNAN_scaffold3226.g28493.t1"/>
    <property type="gene ID" value="ACRNAN_scaffold3226.g28493"/>
</dbReference>
<evidence type="ECO:0000313" key="4">
    <source>
        <dbReference type="WBParaSite" id="ACRNAN_scaffold3226.g28493.t1"/>
    </source>
</evidence>
<keyword evidence="2" id="KW-0732">Signal</keyword>
<keyword evidence="3" id="KW-1185">Reference proteome</keyword>
<feature type="compositionally biased region" description="Polar residues" evidence="1">
    <location>
        <begin position="50"/>
        <end position="76"/>
    </location>
</feature>
<proteinExistence type="predicted"/>
<sequence length="145" mass="16544">MFKRLSIVLLAFWVAYYIVEAKQYMAGPSGSGRGDTMNTDLPMDQDASETDQTNPPNQDTPATESGQYKGSQNQDYSRQRRQYNDIMADINKREANEMMPQMTTEDKMMIDHAMVNATEQATKHKREAMKMATKVLQMITTTKES</sequence>
<dbReference type="Proteomes" id="UP000887540">
    <property type="component" value="Unplaced"/>
</dbReference>